<sequence length="78" mass="9152">MKPITCLHVAVRFHIDRVVKECEPGMFLMNTRAIIEQRLKSLRILQLDGEMRGTHVLVHGCSIARRRCCRRRENAPKR</sequence>
<protein>
    <submittedName>
        <fullName evidence="1">Uncharacterized protein</fullName>
    </submittedName>
</protein>
<gene>
    <name evidence="1" type="ORF">SAMN05421869_110122</name>
</gene>
<name>A0A1G8TD19_9ACTN</name>
<dbReference type="Proteomes" id="UP000199202">
    <property type="component" value="Unassembled WGS sequence"/>
</dbReference>
<keyword evidence="2" id="KW-1185">Reference proteome</keyword>
<proteinExistence type="predicted"/>
<accession>A0A1G8TD19</accession>
<dbReference type="AlphaFoldDB" id="A0A1G8TD19"/>
<dbReference type="EMBL" id="FNDJ01000010">
    <property type="protein sequence ID" value="SDJ38580.1"/>
    <property type="molecule type" value="Genomic_DNA"/>
</dbReference>
<reference evidence="1 2" key="1">
    <citation type="submission" date="2016-10" db="EMBL/GenBank/DDBJ databases">
        <authorList>
            <person name="de Groot N.N."/>
        </authorList>
    </citation>
    <scope>NUCLEOTIDE SEQUENCE [LARGE SCALE GENOMIC DNA]</scope>
    <source>
        <strain evidence="1 2">CGMCC 4.6533</strain>
    </source>
</reference>
<evidence type="ECO:0000313" key="2">
    <source>
        <dbReference type="Proteomes" id="UP000199202"/>
    </source>
</evidence>
<evidence type="ECO:0000313" key="1">
    <source>
        <dbReference type="EMBL" id="SDJ38580.1"/>
    </source>
</evidence>
<organism evidence="1 2">
    <name type="scientific">Nonomuraea jiangxiensis</name>
    <dbReference type="NCBI Taxonomy" id="633440"/>
    <lineage>
        <taxon>Bacteria</taxon>
        <taxon>Bacillati</taxon>
        <taxon>Actinomycetota</taxon>
        <taxon>Actinomycetes</taxon>
        <taxon>Streptosporangiales</taxon>
        <taxon>Streptosporangiaceae</taxon>
        <taxon>Nonomuraea</taxon>
    </lineage>
</organism>